<dbReference type="EMBL" id="VFOQ01000002">
    <property type="protein sequence ID" value="TQL57090.1"/>
    <property type="molecule type" value="Genomic_DNA"/>
</dbReference>
<protein>
    <submittedName>
        <fullName evidence="1">Uncharacterized protein</fullName>
    </submittedName>
</protein>
<accession>A0A542ZA27</accession>
<dbReference type="Proteomes" id="UP000319514">
    <property type="component" value="Unassembled WGS sequence"/>
</dbReference>
<dbReference type="AlphaFoldDB" id="A0A542ZA27"/>
<comment type="caution">
    <text evidence="1">The sequence shown here is derived from an EMBL/GenBank/DDBJ whole genome shotgun (WGS) entry which is preliminary data.</text>
</comment>
<sequence length="229" mass="25564">MPPSYVRFMIETTIRVEGMRAYPQGELFLLTRGPDGFDALVYNTTGCGPCPDEEFTAIDVEALAAEHGCDLVWKNPRRFWMMDVLTIDLVGEPATFNGVPFNLVAKMHMPAGFDPGQDQSALAYRRTQIHRNSVYEFVAGKPVHLLRSPDEVTWVMQTFTDHIAHDLTEATLPSLGERLALPEGWRFRTVALPQDLVITTTGLANIVPDDLANMYQGLIDGVGNLDPWE</sequence>
<organism evidence="1 2">
    <name type="scientific">Oryzihumus leptocrescens</name>
    <dbReference type="NCBI Taxonomy" id="297536"/>
    <lineage>
        <taxon>Bacteria</taxon>
        <taxon>Bacillati</taxon>
        <taxon>Actinomycetota</taxon>
        <taxon>Actinomycetes</taxon>
        <taxon>Micrococcales</taxon>
        <taxon>Intrasporangiaceae</taxon>
        <taxon>Oryzihumus</taxon>
    </lineage>
</organism>
<name>A0A542ZA27_9MICO</name>
<keyword evidence="2" id="KW-1185">Reference proteome</keyword>
<proteinExistence type="predicted"/>
<gene>
    <name evidence="1" type="ORF">FB474_3864</name>
</gene>
<reference evidence="1 2" key="1">
    <citation type="submission" date="2019-06" db="EMBL/GenBank/DDBJ databases">
        <title>Sequencing the genomes of 1000 actinobacteria strains.</title>
        <authorList>
            <person name="Klenk H.-P."/>
        </authorList>
    </citation>
    <scope>NUCLEOTIDE SEQUENCE [LARGE SCALE GENOMIC DNA]</scope>
    <source>
        <strain evidence="1 2">DSM 18082</strain>
    </source>
</reference>
<evidence type="ECO:0000313" key="1">
    <source>
        <dbReference type="EMBL" id="TQL57090.1"/>
    </source>
</evidence>
<evidence type="ECO:0000313" key="2">
    <source>
        <dbReference type="Proteomes" id="UP000319514"/>
    </source>
</evidence>